<dbReference type="PANTHER" id="PTHR36919">
    <property type="entry name" value="BLR1215 PROTEIN"/>
    <property type="match status" value="1"/>
</dbReference>
<protein>
    <submittedName>
        <fullName evidence="3">Putative signal peptide protein</fullName>
    </submittedName>
</protein>
<evidence type="ECO:0000313" key="3">
    <source>
        <dbReference type="EMBL" id="ACB93697.1"/>
    </source>
</evidence>
<dbReference type="HOGENOM" id="CLU_108869_2_1_5"/>
<dbReference type="eggNOG" id="COG4731">
    <property type="taxonomic scope" value="Bacteria"/>
</dbReference>
<accession>B2IAZ7</accession>
<dbReference type="Gene3D" id="2.40.128.520">
    <property type="match status" value="1"/>
</dbReference>
<evidence type="ECO:0000259" key="2">
    <source>
        <dbReference type="Pfam" id="PF09917"/>
    </source>
</evidence>
<proteinExistence type="predicted"/>
<dbReference type="Proteomes" id="UP000001695">
    <property type="component" value="Chromosome"/>
</dbReference>
<sequence>MHTLTASRRSLLFGALAMTTLAIAGPAFAQQTSQDAILGKWAADDGSVKLEMFKSGAEFWAHLLFGNQIMEADNTTFKKDTKNPDPTLRSHSLENIVFIHGLHWDNGEWTGGSLYDASSGSTYKCKVEMKGNKMLLRGYLGISLLGQTREFHRF</sequence>
<keyword evidence="1" id="KW-0732">Signal</keyword>
<dbReference type="InterPro" id="IPR019223">
    <property type="entry name" value="DUF2147"/>
</dbReference>
<feature type="signal peptide" evidence="1">
    <location>
        <begin position="1"/>
        <end position="29"/>
    </location>
</feature>
<dbReference type="PANTHER" id="PTHR36919:SF2">
    <property type="entry name" value="BLL6627 PROTEIN"/>
    <property type="match status" value="1"/>
</dbReference>
<reference evidence="4" key="1">
    <citation type="submission" date="2008-03" db="EMBL/GenBank/DDBJ databases">
        <title>Complete sequence of chromosome of Beijerinckia indica subsp. indica ATCC 9039.</title>
        <authorList>
            <consortium name="US DOE Joint Genome Institute"/>
            <person name="Copeland A."/>
            <person name="Lucas S."/>
            <person name="Lapidus A."/>
            <person name="Glavina del Rio T."/>
            <person name="Dalin E."/>
            <person name="Tice H."/>
            <person name="Bruce D."/>
            <person name="Goodwin L."/>
            <person name="Pitluck S."/>
            <person name="LaButti K."/>
            <person name="Schmutz J."/>
            <person name="Larimer F."/>
            <person name="Land M."/>
            <person name="Hauser L."/>
            <person name="Kyrpides N."/>
            <person name="Mikhailova N."/>
            <person name="Dunfield P.F."/>
            <person name="Dedysh S.N."/>
            <person name="Liesack W."/>
            <person name="Saw J.H."/>
            <person name="Alam M."/>
            <person name="Chen Y."/>
            <person name="Murrell J.C."/>
            <person name="Richardson P."/>
        </authorList>
    </citation>
    <scope>NUCLEOTIDE SEQUENCE [LARGE SCALE GENOMIC DNA]</scope>
    <source>
        <strain evidence="4">ATCC 9039 / DSM 1715 / NCIMB 8712</strain>
    </source>
</reference>
<feature type="domain" description="DUF2147" evidence="2">
    <location>
        <begin position="39"/>
        <end position="153"/>
    </location>
</feature>
<dbReference type="Pfam" id="PF09917">
    <property type="entry name" value="DUF2147"/>
    <property type="match status" value="1"/>
</dbReference>
<evidence type="ECO:0000313" key="4">
    <source>
        <dbReference type="Proteomes" id="UP000001695"/>
    </source>
</evidence>
<gene>
    <name evidence="3" type="ordered locus">Bind_0038</name>
</gene>
<dbReference type="KEGG" id="bid:Bind_0038"/>
<dbReference type="AlphaFoldDB" id="B2IAZ7"/>
<dbReference type="EMBL" id="CP001016">
    <property type="protein sequence ID" value="ACB93697.1"/>
    <property type="molecule type" value="Genomic_DNA"/>
</dbReference>
<dbReference type="OrthoDB" id="9811671at2"/>
<reference evidence="3 4" key="2">
    <citation type="journal article" date="2010" name="J. Bacteriol.">
        <title>Complete genome sequence of Beijerinckia indica subsp. indica.</title>
        <authorList>
            <person name="Tamas I."/>
            <person name="Dedysh S.N."/>
            <person name="Liesack W."/>
            <person name="Stott M.B."/>
            <person name="Alam M."/>
            <person name="Murrell J.C."/>
            <person name="Dunfield P.F."/>
        </authorList>
    </citation>
    <scope>NUCLEOTIDE SEQUENCE [LARGE SCALE GENOMIC DNA]</scope>
    <source>
        <strain evidence="4">ATCC 9039 / DSM 1715 / NCIMB 8712</strain>
    </source>
</reference>
<keyword evidence="4" id="KW-1185">Reference proteome</keyword>
<dbReference type="InterPro" id="IPR006311">
    <property type="entry name" value="TAT_signal"/>
</dbReference>
<feature type="chain" id="PRO_5002778873" evidence="1">
    <location>
        <begin position="30"/>
        <end position="154"/>
    </location>
</feature>
<dbReference type="PROSITE" id="PS51318">
    <property type="entry name" value="TAT"/>
    <property type="match status" value="1"/>
</dbReference>
<evidence type="ECO:0000256" key="1">
    <source>
        <dbReference type="SAM" id="SignalP"/>
    </source>
</evidence>
<name>B2IAZ7_BEII9</name>
<organism evidence="3 4">
    <name type="scientific">Beijerinckia indica subsp. indica (strain ATCC 9039 / DSM 1715 / NCIMB 8712)</name>
    <dbReference type="NCBI Taxonomy" id="395963"/>
    <lineage>
        <taxon>Bacteria</taxon>
        <taxon>Pseudomonadati</taxon>
        <taxon>Pseudomonadota</taxon>
        <taxon>Alphaproteobacteria</taxon>
        <taxon>Hyphomicrobiales</taxon>
        <taxon>Beijerinckiaceae</taxon>
        <taxon>Beijerinckia</taxon>
    </lineage>
</organism>
<dbReference type="STRING" id="395963.Bind_0038"/>